<feature type="chain" id="PRO_5034969734" evidence="4">
    <location>
        <begin position="26"/>
        <end position="293"/>
    </location>
</feature>
<evidence type="ECO:0000256" key="1">
    <source>
        <dbReference type="ARBA" id="ARBA00022737"/>
    </source>
</evidence>
<keyword evidence="2 3" id="KW-0802">TPR repeat</keyword>
<keyword evidence="4" id="KW-0732">Signal</keyword>
<protein>
    <submittedName>
        <fullName evidence="5">Tetratricopeptide repeat protein</fullName>
    </submittedName>
</protein>
<dbReference type="PANTHER" id="PTHR15704">
    <property type="entry name" value="SUPERKILLER 3 PROTEIN-RELATED"/>
    <property type="match status" value="1"/>
</dbReference>
<organism evidence="5 6">
    <name type="scientific">Horticoccus luteus</name>
    <dbReference type="NCBI Taxonomy" id="2862869"/>
    <lineage>
        <taxon>Bacteria</taxon>
        <taxon>Pseudomonadati</taxon>
        <taxon>Verrucomicrobiota</taxon>
        <taxon>Opitutia</taxon>
        <taxon>Opitutales</taxon>
        <taxon>Opitutaceae</taxon>
        <taxon>Horticoccus</taxon>
    </lineage>
</organism>
<evidence type="ECO:0000256" key="4">
    <source>
        <dbReference type="SAM" id="SignalP"/>
    </source>
</evidence>
<proteinExistence type="predicted"/>
<evidence type="ECO:0000256" key="2">
    <source>
        <dbReference type="ARBA" id="ARBA00022803"/>
    </source>
</evidence>
<evidence type="ECO:0000256" key="3">
    <source>
        <dbReference type="PROSITE-ProRule" id="PRU00339"/>
    </source>
</evidence>
<feature type="repeat" description="TPR" evidence="3">
    <location>
        <begin position="58"/>
        <end position="91"/>
    </location>
</feature>
<dbReference type="InterPro" id="IPR011990">
    <property type="entry name" value="TPR-like_helical_dom_sf"/>
</dbReference>
<dbReference type="Gene3D" id="1.25.40.10">
    <property type="entry name" value="Tetratricopeptide repeat domain"/>
    <property type="match status" value="2"/>
</dbReference>
<sequence>MRSATSKARFPILLLTLLVSISAAAGEKLTALQLFQAKRYAEAQIAYEQLAAADPGNAETHFHLGLLALRRNATDTAIAELERAVALDGKNSDYFAQLGSAYGAAAQAAGLFSKAGLARKCRVALEKAVELDPDNLDAREGLVAFYRQAPAFVGGGIEKAYAEAEEIKNRDVLAGSLLLAQLATGEKKYDAAFATLDRVLADHPDAYLALYAYGRIAAESGLRLDVGERHLRRCLELPPPARAPAHAAVQWRLGLIAEKRPDLPAARAAYAAALELDPAFSPARDALARLPKP</sequence>
<evidence type="ECO:0000313" key="5">
    <source>
        <dbReference type="EMBL" id="QYM77601.1"/>
    </source>
</evidence>
<dbReference type="InterPro" id="IPR039226">
    <property type="entry name" value="Ski3/TTC37"/>
</dbReference>
<dbReference type="SMART" id="SM00028">
    <property type="entry name" value="TPR"/>
    <property type="match status" value="4"/>
</dbReference>
<gene>
    <name evidence="5" type="ORF">K0B96_09700</name>
</gene>
<dbReference type="Proteomes" id="UP000825051">
    <property type="component" value="Chromosome"/>
</dbReference>
<accession>A0A8F9TT72</accession>
<keyword evidence="6" id="KW-1185">Reference proteome</keyword>
<dbReference type="PANTHER" id="PTHR15704:SF7">
    <property type="entry name" value="SUPERKILLER COMPLEX PROTEIN 3"/>
    <property type="match status" value="1"/>
</dbReference>
<evidence type="ECO:0000313" key="6">
    <source>
        <dbReference type="Proteomes" id="UP000825051"/>
    </source>
</evidence>
<dbReference type="PROSITE" id="PS50005">
    <property type="entry name" value="TPR"/>
    <property type="match status" value="1"/>
</dbReference>
<dbReference type="GO" id="GO:0055087">
    <property type="term" value="C:Ski complex"/>
    <property type="evidence" value="ECO:0007669"/>
    <property type="project" value="InterPro"/>
</dbReference>
<dbReference type="InterPro" id="IPR019734">
    <property type="entry name" value="TPR_rpt"/>
</dbReference>
<dbReference type="SUPFAM" id="SSF48452">
    <property type="entry name" value="TPR-like"/>
    <property type="match status" value="1"/>
</dbReference>
<keyword evidence="1" id="KW-0677">Repeat</keyword>
<name>A0A8F9TT72_9BACT</name>
<dbReference type="RefSeq" id="WP_220160706.1">
    <property type="nucleotide sequence ID" value="NZ_CP080507.1"/>
</dbReference>
<reference evidence="5" key="1">
    <citation type="submission" date="2021-08" db="EMBL/GenBank/DDBJ databases">
        <title>Genome of a novel bacterium of the phylum Verrucomicrobia, Oleiharenicola sp. KSB-15.</title>
        <authorList>
            <person name="Chung J.-H."/>
            <person name="Ahn J.-H."/>
            <person name="Yoon Y."/>
            <person name="Kim D.-Y."/>
            <person name="An S.-H."/>
            <person name="Park I."/>
            <person name="Yeon J."/>
        </authorList>
    </citation>
    <scope>NUCLEOTIDE SEQUENCE</scope>
    <source>
        <strain evidence="5">KSB-15</strain>
    </source>
</reference>
<dbReference type="AlphaFoldDB" id="A0A8F9TT72"/>
<dbReference type="GO" id="GO:0006401">
    <property type="term" value="P:RNA catabolic process"/>
    <property type="evidence" value="ECO:0007669"/>
    <property type="project" value="InterPro"/>
</dbReference>
<dbReference type="KEGG" id="ole:K0B96_09700"/>
<dbReference type="EMBL" id="CP080507">
    <property type="protein sequence ID" value="QYM77601.1"/>
    <property type="molecule type" value="Genomic_DNA"/>
</dbReference>
<dbReference type="Pfam" id="PF13432">
    <property type="entry name" value="TPR_16"/>
    <property type="match status" value="3"/>
</dbReference>
<feature type="signal peptide" evidence="4">
    <location>
        <begin position="1"/>
        <end position="25"/>
    </location>
</feature>